<accession>A0A553JYH0</accession>
<keyword evidence="2" id="KW-0808">Transferase</keyword>
<name>A0A553JYH0_9ACTN</name>
<dbReference type="InterPro" id="IPR029062">
    <property type="entry name" value="Class_I_gatase-like"/>
</dbReference>
<dbReference type="PANTHER" id="PTHR42695:SF5">
    <property type="entry name" value="GLUTAMINE AMIDOTRANSFERASE YLR126C-RELATED"/>
    <property type="match status" value="1"/>
</dbReference>
<dbReference type="RefSeq" id="WP_143938966.1">
    <property type="nucleotide sequence ID" value="NZ_VKKG01000005.1"/>
</dbReference>
<dbReference type="PANTHER" id="PTHR42695">
    <property type="entry name" value="GLUTAMINE AMIDOTRANSFERASE YLR126C-RELATED"/>
    <property type="match status" value="1"/>
</dbReference>
<dbReference type="Pfam" id="PF00117">
    <property type="entry name" value="GATase"/>
    <property type="match status" value="1"/>
</dbReference>
<dbReference type="AlphaFoldDB" id="A0A553JYH0"/>
<dbReference type="OrthoDB" id="5196541at2"/>
<dbReference type="PROSITE" id="PS51273">
    <property type="entry name" value="GATASE_TYPE_1"/>
    <property type="match status" value="1"/>
</dbReference>
<reference evidence="2 3" key="1">
    <citation type="submission" date="2019-07" db="EMBL/GenBank/DDBJ databases">
        <authorList>
            <person name="Zhou L.-Y."/>
        </authorList>
    </citation>
    <scope>NUCLEOTIDE SEQUENCE [LARGE SCALE GENOMIC DNA]</scope>
    <source>
        <strain evidence="2 3">YIM 101269</strain>
    </source>
</reference>
<dbReference type="Gene3D" id="3.40.50.880">
    <property type="match status" value="1"/>
</dbReference>
<organism evidence="2 3">
    <name type="scientific">Tessaracoccus rhinocerotis</name>
    <dbReference type="NCBI Taxonomy" id="1689449"/>
    <lineage>
        <taxon>Bacteria</taxon>
        <taxon>Bacillati</taxon>
        <taxon>Actinomycetota</taxon>
        <taxon>Actinomycetes</taxon>
        <taxon>Propionibacteriales</taxon>
        <taxon>Propionibacteriaceae</taxon>
        <taxon>Tessaracoccus</taxon>
    </lineage>
</organism>
<sequence length="245" mass="26425">MRPFLLLSTRAEDEAAIGEHGAVARFAGLSPDELRHVRVEAAAMPALDLSDYSGVILGGGPFNSSDPDKSELQLRVEADLRRVLTEVLADDLPFLGLCYGVGTVTTQLGGVVDREFGEPVSAVDIRLTDAGRRDHLLAELAALPGGFTAFVGHKEAVSRLPDGAVLLATGTECPVQMFRVGANCYVTQFHPELDGPGIGLRIQVYKHNGYFRPEETQSLLATTSAATITPQVHSILRRFAQRYAR</sequence>
<dbReference type="EMBL" id="VKKG01000005">
    <property type="protein sequence ID" value="TRY17502.1"/>
    <property type="molecule type" value="Genomic_DNA"/>
</dbReference>
<keyword evidence="2" id="KW-0315">Glutamine amidotransferase</keyword>
<feature type="domain" description="Glutamine amidotransferase" evidence="1">
    <location>
        <begin position="48"/>
        <end position="193"/>
    </location>
</feature>
<evidence type="ECO:0000259" key="1">
    <source>
        <dbReference type="Pfam" id="PF00117"/>
    </source>
</evidence>
<keyword evidence="3" id="KW-1185">Reference proteome</keyword>
<dbReference type="CDD" id="cd01741">
    <property type="entry name" value="GATase1_1"/>
    <property type="match status" value="1"/>
</dbReference>
<dbReference type="InterPro" id="IPR017926">
    <property type="entry name" value="GATASE"/>
</dbReference>
<comment type="caution">
    <text evidence="2">The sequence shown here is derived from an EMBL/GenBank/DDBJ whole genome shotgun (WGS) entry which is preliminary data.</text>
</comment>
<dbReference type="GO" id="GO:0016740">
    <property type="term" value="F:transferase activity"/>
    <property type="evidence" value="ECO:0007669"/>
    <property type="project" value="UniProtKB-KW"/>
</dbReference>
<dbReference type="InterPro" id="IPR044992">
    <property type="entry name" value="ChyE-like"/>
</dbReference>
<dbReference type="SUPFAM" id="SSF52317">
    <property type="entry name" value="Class I glutamine amidotransferase-like"/>
    <property type="match status" value="1"/>
</dbReference>
<evidence type="ECO:0000313" key="3">
    <source>
        <dbReference type="Proteomes" id="UP000317638"/>
    </source>
</evidence>
<evidence type="ECO:0000313" key="2">
    <source>
        <dbReference type="EMBL" id="TRY17502.1"/>
    </source>
</evidence>
<gene>
    <name evidence="2" type="ORF">FOJ82_13340</name>
</gene>
<dbReference type="NCBIfam" id="NF005743">
    <property type="entry name" value="PRK07567.1"/>
    <property type="match status" value="1"/>
</dbReference>
<dbReference type="Proteomes" id="UP000317638">
    <property type="component" value="Unassembled WGS sequence"/>
</dbReference>
<proteinExistence type="predicted"/>
<dbReference type="GO" id="GO:0005829">
    <property type="term" value="C:cytosol"/>
    <property type="evidence" value="ECO:0007669"/>
    <property type="project" value="TreeGrafter"/>
</dbReference>
<protein>
    <submittedName>
        <fullName evidence="2">Glutamine amidotransferase</fullName>
    </submittedName>
</protein>